<dbReference type="SUPFAM" id="SSF51621">
    <property type="entry name" value="Phosphoenolpyruvate/pyruvate domain"/>
    <property type="match status" value="1"/>
</dbReference>
<dbReference type="GO" id="GO:0016829">
    <property type="term" value="F:lyase activity"/>
    <property type="evidence" value="ECO:0007669"/>
    <property type="project" value="UniProtKB-KW"/>
</dbReference>
<dbReference type="EMBL" id="JAPCID010000038">
    <property type="protein sequence ID" value="MDA0140392.1"/>
    <property type="molecule type" value="Genomic_DNA"/>
</dbReference>
<dbReference type="InterPro" id="IPR040442">
    <property type="entry name" value="Pyrv_kinase-like_dom_sf"/>
</dbReference>
<dbReference type="RefSeq" id="WP_202953287.1">
    <property type="nucleotide sequence ID" value="NZ_JAPCID010000038.1"/>
</dbReference>
<evidence type="ECO:0000313" key="1">
    <source>
        <dbReference type="EMBL" id="MDA0140392.1"/>
    </source>
</evidence>
<dbReference type="CDD" id="cd00377">
    <property type="entry name" value="ICL_PEPM"/>
    <property type="match status" value="1"/>
</dbReference>
<dbReference type="InterPro" id="IPR039556">
    <property type="entry name" value="ICL/PEPM"/>
</dbReference>
<dbReference type="PANTHER" id="PTHR42905">
    <property type="entry name" value="PHOSPHOENOLPYRUVATE CARBOXYLASE"/>
    <property type="match status" value="1"/>
</dbReference>
<reference evidence="1" key="1">
    <citation type="submission" date="2022-10" db="EMBL/GenBank/DDBJ databases">
        <title>The WGS of Solirubrobacter sp. CPCC 204708.</title>
        <authorList>
            <person name="Jiang Z."/>
        </authorList>
    </citation>
    <scope>NUCLEOTIDE SEQUENCE</scope>
    <source>
        <strain evidence="1">CPCC 204708</strain>
    </source>
</reference>
<dbReference type="Proteomes" id="UP001147700">
    <property type="component" value="Unassembled WGS sequence"/>
</dbReference>
<organism evidence="1 2">
    <name type="scientific">Solirubrobacter deserti</name>
    <dbReference type="NCBI Taxonomy" id="2282478"/>
    <lineage>
        <taxon>Bacteria</taxon>
        <taxon>Bacillati</taxon>
        <taxon>Actinomycetota</taxon>
        <taxon>Thermoleophilia</taxon>
        <taxon>Solirubrobacterales</taxon>
        <taxon>Solirubrobacteraceae</taxon>
        <taxon>Solirubrobacter</taxon>
    </lineage>
</organism>
<name>A0ABT4RPA1_9ACTN</name>
<protein>
    <submittedName>
        <fullName evidence="1">Isocitrate lyase/phosphoenolpyruvate mutase family protein</fullName>
    </submittedName>
</protein>
<sequence length="268" mass="27960">MRLSTDTELSARCDRLRSLHRPGAPVLLPNAWDAATARAVVAAGFPVVATTSAGVAAALGHEDHERAPADEMFAAAARIARAVDVPVTVDAEGGYGLPPAELVDMLRSAGAAGCNLEDTDNATGSVRDANEHAEWLRAVREAADADGYPLVINARVDVFFAPVLAGAGADVLAELVPEAVRRADAYSEAGADCVYPIGLWDTDALRRLLSQVSVPVNVVRLPQAPSPAELAALGVARISWGPFLHWNAMARFGEELASLSAPPAGSTR</sequence>
<accession>A0ABT4RPA1</accession>
<keyword evidence="1" id="KW-0456">Lyase</keyword>
<dbReference type="PANTHER" id="PTHR42905:SF16">
    <property type="entry name" value="CARBOXYPHOSPHONOENOLPYRUVATE PHOSPHONOMUTASE-LIKE PROTEIN (AFU_ORTHOLOGUE AFUA_5G07230)"/>
    <property type="match status" value="1"/>
</dbReference>
<proteinExistence type="predicted"/>
<evidence type="ECO:0000313" key="2">
    <source>
        <dbReference type="Proteomes" id="UP001147700"/>
    </source>
</evidence>
<dbReference type="Pfam" id="PF13714">
    <property type="entry name" value="PEP_mutase"/>
    <property type="match status" value="1"/>
</dbReference>
<gene>
    <name evidence="1" type="ORF">OJ962_23035</name>
</gene>
<dbReference type="Gene3D" id="3.20.20.60">
    <property type="entry name" value="Phosphoenolpyruvate-binding domains"/>
    <property type="match status" value="1"/>
</dbReference>
<dbReference type="InterPro" id="IPR015813">
    <property type="entry name" value="Pyrv/PenolPyrv_kinase-like_dom"/>
</dbReference>
<comment type="caution">
    <text evidence="1">The sequence shown here is derived from an EMBL/GenBank/DDBJ whole genome shotgun (WGS) entry which is preliminary data.</text>
</comment>
<keyword evidence="2" id="KW-1185">Reference proteome</keyword>